<proteinExistence type="predicted"/>
<feature type="signal peptide" evidence="1">
    <location>
        <begin position="1"/>
        <end position="33"/>
    </location>
</feature>
<keyword evidence="1" id="KW-0732">Signal</keyword>
<sequence length="497" mass="48877">MKNMNHFGKRLAVGKLFRSLFAVSLVAILSACGGGGGSAGSTGGSGSAGSGGTVTNNGSIQLTLVDQVGVPTNLISGSGGLLAKALVLTSSGAPAGAGVLVTFSLDTAIATLSATTGTALTGSDGIATMGLKAGVGTGAGTLTASAVAVGTTAITKSVTFEVKASVNATPTSIKFSSAVPADTSIVIKGAGGNGRSEVAILTFTVADKTDLGISNVKVNFSVPTGTPVVLGATSGITDPSGKVTVAVNSGDTPVSVAVTATVDGTAIFTKSDTVAVTTGLPSASRFSIGPEKTNIEGINHLGVQDKISAYLADANGGVVADGVPIVFTTDGGAIIGDEGTKATARCLTKNGTCSVVWVSQAPFRSVVTIIATTTNGTETLQQSTYIVNSTSHGAIVGLPASWTFSSCVAKLFDVTVVDENGYPMPVDTTITVTGTNVSGSVLSNKVPPPKTTAQSGTAHTITLTPTAGCVAGTGKALIELKTPLGDTTVTSVNIIYP</sequence>
<accession>A0A6M4A4A6</accession>
<feature type="chain" id="PRO_5026686945" description="Big-1 domain-containing protein" evidence="1">
    <location>
        <begin position="34"/>
        <end position="497"/>
    </location>
</feature>
<evidence type="ECO:0008006" key="4">
    <source>
        <dbReference type="Google" id="ProtNLM"/>
    </source>
</evidence>
<evidence type="ECO:0000313" key="3">
    <source>
        <dbReference type="Proteomes" id="UP000274350"/>
    </source>
</evidence>
<dbReference type="Gene3D" id="2.60.40.10">
    <property type="entry name" value="Immunoglobulins"/>
    <property type="match status" value="1"/>
</dbReference>
<dbReference type="AlphaFoldDB" id="A0A6M4A4A6"/>
<reference evidence="2 3" key="1">
    <citation type="journal article" date="2019" name="Int. J. Syst. Evol. Microbiol.">
        <title>Undibacterium piscinae sp. nov., isolated from Korean shiner intestine.</title>
        <authorList>
            <person name="Lee S.Y."/>
            <person name="Kang W."/>
            <person name="Kim P.S."/>
            <person name="Kim H.S."/>
            <person name="Sung H."/>
            <person name="Shin N.R."/>
            <person name="Whon T.W."/>
            <person name="Yun J.H."/>
            <person name="Lee J.Y."/>
            <person name="Lee J.Y."/>
            <person name="Jung M.J."/>
            <person name="Jeong Y.S."/>
            <person name="Tak E.J."/>
            <person name="Han J.E."/>
            <person name="Hyun D.W."/>
            <person name="Kang M.S."/>
            <person name="Lee K.E."/>
            <person name="Lee B.H."/>
            <person name="Bae J.W."/>
        </authorList>
    </citation>
    <scope>NUCLEOTIDE SEQUENCE [LARGE SCALE GENOMIC DNA]</scope>
    <source>
        <strain evidence="2 3">S11R28</strain>
    </source>
</reference>
<dbReference type="SUPFAM" id="SSF49373">
    <property type="entry name" value="Invasin/intimin cell-adhesion fragments"/>
    <property type="match status" value="1"/>
</dbReference>
<organism evidence="2 3">
    <name type="scientific">Undibacterium piscinae</name>
    <dbReference type="NCBI Taxonomy" id="2495591"/>
    <lineage>
        <taxon>Bacteria</taxon>
        <taxon>Pseudomonadati</taxon>
        <taxon>Pseudomonadota</taxon>
        <taxon>Betaproteobacteria</taxon>
        <taxon>Burkholderiales</taxon>
        <taxon>Oxalobacteraceae</taxon>
        <taxon>Undibacterium</taxon>
    </lineage>
</organism>
<dbReference type="PROSITE" id="PS51257">
    <property type="entry name" value="PROKAR_LIPOPROTEIN"/>
    <property type="match status" value="1"/>
</dbReference>
<dbReference type="KEGG" id="upi:EJG51_008705"/>
<dbReference type="InterPro" id="IPR008964">
    <property type="entry name" value="Invasin/intimin_cell_adhesion"/>
</dbReference>
<dbReference type="Proteomes" id="UP000274350">
    <property type="component" value="Chromosome"/>
</dbReference>
<dbReference type="OrthoDB" id="5522233at2"/>
<dbReference type="EMBL" id="CP051152">
    <property type="protein sequence ID" value="QJQ05913.1"/>
    <property type="molecule type" value="Genomic_DNA"/>
</dbReference>
<dbReference type="InterPro" id="IPR013783">
    <property type="entry name" value="Ig-like_fold"/>
</dbReference>
<keyword evidence="3" id="KW-1185">Reference proteome</keyword>
<protein>
    <recommendedName>
        <fullName evidence="4">Big-1 domain-containing protein</fullName>
    </recommendedName>
</protein>
<evidence type="ECO:0000313" key="2">
    <source>
        <dbReference type="EMBL" id="QJQ05913.1"/>
    </source>
</evidence>
<name>A0A6M4A4A6_9BURK</name>
<evidence type="ECO:0000256" key="1">
    <source>
        <dbReference type="SAM" id="SignalP"/>
    </source>
</evidence>
<gene>
    <name evidence="2" type="ORF">EJG51_008705</name>
</gene>